<keyword evidence="4" id="KW-1185">Reference proteome</keyword>
<sequence>MSRIAFPALAACAAALMPVTASAQDGVFDMGQLTGTLSQDHVTQSERARAGKSRPRDPRTVEKICVQYLPVYRKQYSSRHPKVAQLGRMCRQAGY</sequence>
<name>A0ABX1CMV9_9SPHN</name>
<feature type="signal peptide" evidence="2">
    <location>
        <begin position="1"/>
        <end position="23"/>
    </location>
</feature>
<organism evidence="3 4">
    <name type="scientific">Sphingomonas corticis</name>
    <dbReference type="NCBI Taxonomy" id="2722791"/>
    <lineage>
        <taxon>Bacteria</taxon>
        <taxon>Pseudomonadati</taxon>
        <taxon>Pseudomonadota</taxon>
        <taxon>Alphaproteobacteria</taxon>
        <taxon>Sphingomonadales</taxon>
        <taxon>Sphingomonadaceae</taxon>
        <taxon>Sphingomonas</taxon>
    </lineage>
</organism>
<proteinExistence type="predicted"/>
<gene>
    <name evidence="3" type="ORF">HBH26_09260</name>
</gene>
<keyword evidence="2" id="KW-0732">Signal</keyword>
<feature type="chain" id="PRO_5046993687" description="UrcA family protein" evidence="2">
    <location>
        <begin position="24"/>
        <end position="95"/>
    </location>
</feature>
<evidence type="ECO:0000313" key="3">
    <source>
        <dbReference type="EMBL" id="NJR78774.1"/>
    </source>
</evidence>
<accession>A0ABX1CMV9</accession>
<reference evidence="3 4" key="1">
    <citation type="submission" date="2020-03" db="EMBL/GenBank/DDBJ databases">
        <authorList>
            <person name="Wang L."/>
            <person name="He N."/>
            <person name="Li Y."/>
            <person name="Fang Y."/>
            <person name="Zhang F."/>
        </authorList>
    </citation>
    <scope>NUCLEOTIDE SEQUENCE [LARGE SCALE GENOMIC DNA]</scope>
    <source>
        <strain evidence="3 4">36D10-4-7</strain>
    </source>
</reference>
<evidence type="ECO:0000256" key="2">
    <source>
        <dbReference type="SAM" id="SignalP"/>
    </source>
</evidence>
<evidence type="ECO:0008006" key="5">
    <source>
        <dbReference type="Google" id="ProtNLM"/>
    </source>
</evidence>
<dbReference type="EMBL" id="JAAVJH010000005">
    <property type="protein sequence ID" value="NJR78774.1"/>
    <property type="molecule type" value="Genomic_DNA"/>
</dbReference>
<evidence type="ECO:0000313" key="4">
    <source>
        <dbReference type="Proteomes" id="UP000732399"/>
    </source>
</evidence>
<dbReference type="Proteomes" id="UP000732399">
    <property type="component" value="Unassembled WGS sequence"/>
</dbReference>
<feature type="region of interest" description="Disordered" evidence="1">
    <location>
        <begin position="38"/>
        <end position="58"/>
    </location>
</feature>
<protein>
    <recommendedName>
        <fullName evidence="5">UrcA family protein</fullName>
    </recommendedName>
</protein>
<feature type="compositionally biased region" description="Basic and acidic residues" evidence="1">
    <location>
        <begin position="43"/>
        <end position="58"/>
    </location>
</feature>
<evidence type="ECO:0000256" key="1">
    <source>
        <dbReference type="SAM" id="MobiDB-lite"/>
    </source>
</evidence>
<comment type="caution">
    <text evidence="3">The sequence shown here is derived from an EMBL/GenBank/DDBJ whole genome shotgun (WGS) entry which is preliminary data.</text>
</comment>
<dbReference type="RefSeq" id="WP_168134324.1">
    <property type="nucleotide sequence ID" value="NZ_JAAVJH010000005.1"/>
</dbReference>